<evidence type="ECO:0000313" key="1">
    <source>
        <dbReference type="EMBL" id="KAG0490101.1"/>
    </source>
</evidence>
<name>A0A835RD60_VANPL</name>
<sequence length="139" mass="15991">MNCIDIFARSFSRCCWASSLVSPRASSSSSLTRAAFDYPLTVDVYVICRLKAASRIQRIAKTTPDMAAWRVKQTCQLIFSSSPLDSRPTYVSALLAPERVEEWKILLRDYKDCFAWNGTIQKCQAYPQRWPRFTRSIHL</sequence>
<organism evidence="1 2">
    <name type="scientific">Vanilla planifolia</name>
    <name type="common">Vanilla</name>
    <dbReference type="NCBI Taxonomy" id="51239"/>
    <lineage>
        <taxon>Eukaryota</taxon>
        <taxon>Viridiplantae</taxon>
        <taxon>Streptophyta</taxon>
        <taxon>Embryophyta</taxon>
        <taxon>Tracheophyta</taxon>
        <taxon>Spermatophyta</taxon>
        <taxon>Magnoliopsida</taxon>
        <taxon>Liliopsida</taxon>
        <taxon>Asparagales</taxon>
        <taxon>Orchidaceae</taxon>
        <taxon>Vanilloideae</taxon>
        <taxon>Vanilleae</taxon>
        <taxon>Vanilla</taxon>
    </lineage>
</organism>
<accession>A0A835RD60</accession>
<gene>
    <name evidence="1" type="ORF">HPP92_006964</name>
</gene>
<reference evidence="1 2" key="1">
    <citation type="journal article" date="2020" name="Nat. Food">
        <title>A phased Vanilla planifolia genome enables genetic improvement of flavour and production.</title>
        <authorList>
            <person name="Hasing T."/>
            <person name="Tang H."/>
            <person name="Brym M."/>
            <person name="Khazi F."/>
            <person name="Huang T."/>
            <person name="Chambers A.H."/>
        </authorList>
    </citation>
    <scope>NUCLEOTIDE SEQUENCE [LARGE SCALE GENOMIC DNA]</scope>
    <source>
        <tissue evidence="1">Leaf</tissue>
    </source>
</reference>
<dbReference type="Proteomes" id="UP000639772">
    <property type="component" value="Chromosome 3"/>
</dbReference>
<dbReference type="EMBL" id="JADCNM010000003">
    <property type="protein sequence ID" value="KAG0490101.1"/>
    <property type="molecule type" value="Genomic_DNA"/>
</dbReference>
<comment type="caution">
    <text evidence="1">The sequence shown here is derived from an EMBL/GenBank/DDBJ whole genome shotgun (WGS) entry which is preliminary data.</text>
</comment>
<dbReference type="AlphaFoldDB" id="A0A835RD60"/>
<evidence type="ECO:0000313" key="2">
    <source>
        <dbReference type="Proteomes" id="UP000639772"/>
    </source>
</evidence>
<protein>
    <submittedName>
        <fullName evidence="1">Uncharacterized protein</fullName>
    </submittedName>
</protein>
<proteinExistence type="predicted"/>